<dbReference type="Pfam" id="PF07762">
    <property type="entry name" value="DUF1618"/>
    <property type="match status" value="1"/>
</dbReference>
<protein>
    <recommendedName>
        <fullName evidence="1">DUF1618 domain-containing protein</fullName>
    </recommendedName>
</protein>
<dbReference type="Gramene" id="TraesCS4B02G281300.1">
    <property type="protein sequence ID" value="TraesCS4B02G281300.1"/>
    <property type="gene ID" value="TraesCS4B02G281300"/>
</dbReference>
<dbReference type="OrthoDB" id="683851at2759"/>
<accession>A0A3B6IXC7</accession>
<organism evidence="2">
    <name type="scientific">Triticum aestivum</name>
    <name type="common">Wheat</name>
    <dbReference type="NCBI Taxonomy" id="4565"/>
    <lineage>
        <taxon>Eukaryota</taxon>
        <taxon>Viridiplantae</taxon>
        <taxon>Streptophyta</taxon>
        <taxon>Embryophyta</taxon>
        <taxon>Tracheophyta</taxon>
        <taxon>Spermatophyta</taxon>
        <taxon>Magnoliopsida</taxon>
        <taxon>Liliopsida</taxon>
        <taxon>Poales</taxon>
        <taxon>Poaceae</taxon>
        <taxon>BOP clade</taxon>
        <taxon>Pooideae</taxon>
        <taxon>Triticodae</taxon>
        <taxon>Triticeae</taxon>
        <taxon>Triticinae</taxon>
        <taxon>Triticum</taxon>
    </lineage>
</organism>
<dbReference type="Gramene" id="TraesRN4B0100773000.1">
    <property type="protein sequence ID" value="TraesRN4B0100773000.1"/>
    <property type="gene ID" value="TraesRN4B0100773000"/>
</dbReference>
<dbReference type="Proteomes" id="UP000019116">
    <property type="component" value="Chromosome 4B"/>
</dbReference>
<dbReference type="OMA" id="YVPACES"/>
<reference evidence="2" key="2">
    <citation type="submission" date="2018-10" db="UniProtKB">
        <authorList>
            <consortium name="EnsemblPlants"/>
        </authorList>
    </citation>
    <scope>IDENTIFICATION</scope>
</reference>
<feature type="domain" description="DUF1618" evidence="1">
    <location>
        <begin position="224"/>
        <end position="397"/>
    </location>
</feature>
<dbReference type="Gramene" id="TraesCS4B03G0744700.1">
    <property type="protein sequence ID" value="TraesCS4B03G0744700.1.CDS"/>
    <property type="gene ID" value="TraesCS4B03G0744700"/>
</dbReference>
<dbReference type="PANTHER" id="PTHR33074:SF122">
    <property type="entry name" value="DUF1618 DOMAIN-CONTAINING PROTEIN"/>
    <property type="match status" value="1"/>
</dbReference>
<name>A0A3B6IXC7_WHEAT</name>
<dbReference type="STRING" id="4565.A0A3B6IXC7"/>
<keyword evidence="3" id="KW-1185">Reference proteome</keyword>
<sequence length="453" mass="50406">MEGSSFPASSFQPPAIARASSRYAPWALLDSKAYFAALENDTTVEATTSTGHAIRVTFCLADPPAISHFCVHGPGLDREDFTMEPQVHSSAKGLVLLRFAFTIGPRATHRHNRLAEYYVYKAGRGKPPSLTPIPRTPPGTVNSSYICVLPLDDDDDDDAGKFLLAELGMTRSNSDYELYVFSSKTGEWTIRQLRLQTPPEVRNEDLPGPHMDKAIALGGGAVGWVDLWRGIVTCNVLDDNPVLTLIPIPTWDGKLRRLARDITCCSNGFIKLVDLDLRFKKIVADHNHKTRKVAEDLDSVDIIYDSDLLLYDDDACAEHTFVNDGWKIRTCYRHTSWDYWRKGHTVDIDEISVDNPDHFTSLPQLWDAEAAGRPALRNLLSAFPTLGIGGDDDDVVYLMSKVTYDDKNAWMVGVNLGKKTLDVAVPVSSERVGYYEPDFLACGFSEYLNATPR</sequence>
<dbReference type="AlphaFoldDB" id="A0A3B6IXC7"/>
<evidence type="ECO:0000259" key="1">
    <source>
        <dbReference type="Pfam" id="PF07762"/>
    </source>
</evidence>
<dbReference type="InterPro" id="IPR011676">
    <property type="entry name" value="DUF1618"/>
</dbReference>
<evidence type="ECO:0000313" key="2">
    <source>
        <dbReference type="EnsemblPlants" id="TraesCS4B02G281300.1"/>
    </source>
</evidence>
<dbReference type="PANTHER" id="PTHR33074">
    <property type="entry name" value="EXPRESSED PROTEIN-RELATED"/>
    <property type="match status" value="1"/>
</dbReference>
<dbReference type="EnsemblPlants" id="TraesCS4B02G281300.1">
    <property type="protein sequence ID" value="TraesCS4B02G281300.1"/>
    <property type="gene ID" value="TraesCS4B02G281300"/>
</dbReference>
<proteinExistence type="predicted"/>
<reference evidence="2" key="1">
    <citation type="submission" date="2018-08" db="EMBL/GenBank/DDBJ databases">
        <authorList>
            <person name="Rossello M."/>
        </authorList>
    </citation>
    <scope>NUCLEOTIDE SEQUENCE [LARGE SCALE GENOMIC DNA]</scope>
    <source>
        <strain evidence="2">cv. Chinese Spring</strain>
    </source>
</reference>
<evidence type="ECO:0000313" key="3">
    <source>
        <dbReference type="Proteomes" id="UP000019116"/>
    </source>
</evidence>